<organism evidence="1 2">
    <name type="scientific">Fusarium flagelliforme</name>
    <dbReference type="NCBI Taxonomy" id="2675880"/>
    <lineage>
        <taxon>Eukaryota</taxon>
        <taxon>Fungi</taxon>
        <taxon>Dikarya</taxon>
        <taxon>Ascomycota</taxon>
        <taxon>Pezizomycotina</taxon>
        <taxon>Sordariomycetes</taxon>
        <taxon>Hypocreomycetidae</taxon>
        <taxon>Hypocreales</taxon>
        <taxon>Nectriaceae</taxon>
        <taxon>Fusarium</taxon>
        <taxon>Fusarium incarnatum-equiseti species complex</taxon>
    </lineage>
</organism>
<evidence type="ECO:0000313" key="1">
    <source>
        <dbReference type="EMBL" id="RFN48980.1"/>
    </source>
</evidence>
<sequence>MPDNWSQSPGTSDSSRSAFLIDGGLWRACKESREAIAKHTRFYNWARVHEQAIAIDPLDNCRGDWAGGDNSTHPAFIETCEGEEQCRVLVYPHRDIFCIQVDDWKSLQRGIFDSDLEMTFVHSNSHCVPPRIVVANIAVKFDDSWLENIPNCLSRLQGEISARGFFGSLLLEYHRNLGYLDALWIIDKDAWWYDTLSQDHDTVYRDGDEEYVEVDWSHIVHFRPSASTFMKKIDGFLIDYPGLGGLNYPSNLRPRDVFRLLVRRDHGENSRFNSPLGQLYPTEEFVYAGDLDRKDGGSEDGDEDGE</sequence>
<name>A0A395MMD4_9HYPO</name>
<comment type="caution">
    <text evidence="1">The sequence shown here is derived from an EMBL/GenBank/DDBJ whole genome shotgun (WGS) entry which is preliminary data.</text>
</comment>
<dbReference type="Proteomes" id="UP000265631">
    <property type="component" value="Unassembled WGS sequence"/>
</dbReference>
<dbReference type="AlphaFoldDB" id="A0A395MMD4"/>
<keyword evidence="2" id="KW-1185">Reference proteome</keyword>
<proteinExistence type="predicted"/>
<evidence type="ECO:0000313" key="2">
    <source>
        <dbReference type="Proteomes" id="UP000265631"/>
    </source>
</evidence>
<reference evidence="1 2" key="1">
    <citation type="journal article" date="2018" name="PLoS Pathog.">
        <title>Evolution of structural diversity of trichothecenes, a family of toxins produced by plant pathogenic and entomopathogenic fungi.</title>
        <authorList>
            <person name="Proctor R.H."/>
            <person name="McCormick S.P."/>
            <person name="Kim H.S."/>
            <person name="Cardoza R.E."/>
            <person name="Stanley A.M."/>
            <person name="Lindo L."/>
            <person name="Kelly A."/>
            <person name="Brown D.W."/>
            <person name="Lee T."/>
            <person name="Vaughan M.M."/>
            <person name="Alexander N.J."/>
            <person name="Busman M."/>
            <person name="Gutierrez S."/>
        </authorList>
    </citation>
    <scope>NUCLEOTIDE SEQUENCE [LARGE SCALE GENOMIC DNA]</scope>
    <source>
        <strain evidence="1 2">NRRL 13405</strain>
    </source>
</reference>
<accession>A0A395MMD4</accession>
<dbReference type="EMBL" id="PXXK01000191">
    <property type="protein sequence ID" value="RFN48980.1"/>
    <property type="molecule type" value="Genomic_DNA"/>
</dbReference>
<protein>
    <submittedName>
        <fullName evidence="1">Uncharacterized protein</fullName>
    </submittedName>
</protein>
<gene>
    <name evidence="1" type="ORF">FIE12Z_6828</name>
</gene>